<keyword evidence="2" id="KW-1185">Reference proteome</keyword>
<sequence length="68" mass="7220">MADEVRQGTHDLANLLGIAANYLQFLEEDLDGVAGVDEARGHIERISAAVDRATEVTRKLASAAVTPS</sequence>
<organism evidence="1 2">
    <name type="scientific">Catenuloplanes indicus</name>
    <dbReference type="NCBI Taxonomy" id="137267"/>
    <lineage>
        <taxon>Bacteria</taxon>
        <taxon>Bacillati</taxon>
        <taxon>Actinomycetota</taxon>
        <taxon>Actinomycetes</taxon>
        <taxon>Micromonosporales</taxon>
        <taxon>Micromonosporaceae</taxon>
        <taxon>Catenuloplanes</taxon>
    </lineage>
</organism>
<accession>A0AAE3W3K6</accession>
<protein>
    <submittedName>
        <fullName evidence="1">Uncharacterized protein</fullName>
    </submittedName>
</protein>
<gene>
    <name evidence="1" type="ORF">J2S42_005827</name>
</gene>
<comment type="caution">
    <text evidence="1">The sequence shown here is derived from an EMBL/GenBank/DDBJ whole genome shotgun (WGS) entry which is preliminary data.</text>
</comment>
<dbReference type="EMBL" id="JAUSUZ010000001">
    <property type="protein sequence ID" value="MDQ0369158.1"/>
    <property type="molecule type" value="Genomic_DNA"/>
</dbReference>
<dbReference type="Proteomes" id="UP001240236">
    <property type="component" value="Unassembled WGS sequence"/>
</dbReference>
<name>A0AAE3W3K6_9ACTN</name>
<evidence type="ECO:0000313" key="1">
    <source>
        <dbReference type="EMBL" id="MDQ0369158.1"/>
    </source>
</evidence>
<dbReference type="RefSeq" id="WP_307244184.1">
    <property type="nucleotide sequence ID" value="NZ_JAUSUZ010000001.1"/>
</dbReference>
<evidence type="ECO:0000313" key="2">
    <source>
        <dbReference type="Proteomes" id="UP001240236"/>
    </source>
</evidence>
<dbReference type="Gene3D" id="1.10.287.130">
    <property type="match status" value="1"/>
</dbReference>
<reference evidence="1 2" key="1">
    <citation type="submission" date="2023-07" db="EMBL/GenBank/DDBJ databases">
        <title>Sequencing the genomes of 1000 actinobacteria strains.</title>
        <authorList>
            <person name="Klenk H.-P."/>
        </authorList>
    </citation>
    <scope>NUCLEOTIDE SEQUENCE [LARGE SCALE GENOMIC DNA]</scope>
    <source>
        <strain evidence="1 2">DSM 44709</strain>
    </source>
</reference>
<proteinExistence type="predicted"/>
<dbReference type="AlphaFoldDB" id="A0AAE3W3K6"/>